<dbReference type="SUPFAM" id="SSF53697">
    <property type="entry name" value="SIS domain"/>
    <property type="match status" value="1"/>
</dbReference>
<dbReference type="EMBL" id="JBHRYD010000010">
    <property type="protein sequence ID" value="MFC3705328.1"/>
    <property type="molecule type" value="Genomic_DNA"/>
</dbReference>
<keyword evidence="1" id="KW-0805">Transcription regulation</keyword>
<dbReference type="Pfam" id="PF01380">
    <property type="entry name" value="SIS"/>
    <property type="match status" value="1"/>
</dbReference>
<dbReference type="SUPFAM" id="SSF46689">
    <property type="entry name" value="Homeodomain-like"/>
    <property type="match status" value="1"/>
</dbReference>
<evidence type="ECO:0000256" key="3">
    <source>
        <dbReference type="ARBA" id="ARBA00023163"/>
    </source>
</evidence>
<organism evidence="6 7">
    <name type="scientific">Devosia honganensis</name>
    <dbReference type="NCBI Taxonomy" id="1610527"/>
    <lineage>
        <taxon>Bacteria</taxon>
        <taxon>Pseudomonadati</taxon>
        <taxon>Pseudomonadota</taxon>
        <taxon>Alphaproteobacteria</taxon>
        <taxon>Hyphomicrobiales</taxon>
        <taxon>Devosiaceae</taxon>
        <taxon>Devosia</taxon>
    </lineage>
</organism>
<evidence type="ECO:0000256" key="1">
    <source>
        <dbReference type="ARBA" id="ARBA00023015"/>
    </source>
</evidence>
<reference evidence="7" key="1">
    <citation type="journal article" date="2019" name="Int. J. Syst. Evol. Microbiol.">
        <title>The Global Catalogue of Microorganisms (GCM) 10K type strain sequencing project: providing services to taxonomists for standard genome sequencing and annotation.</title>
        <authorList>
            <consortium name="The Broad Institute Genomics Platform"/>
            <consortium name="The Broad Institute Genome Sequencing Center for Infectious Disease"/>
            <person name="Wu L."/>
            <person name="Ma J."/>
        </authorList>
    </citation>
    <scope>NUCLEOTIDE SEQUENCE [LARGE SCALE GENOMIC DNA]</scope>
    <source>
        <strain evidence="7">KCTC 42281</strain>
    </source>
</reference>
<keyword evidence="3" id="KW-0804">Transcription</keyword>
<dbReference type="InterPro" id="IPR046348">
    <property type="entry name" value="SIS_dom_sf"/>
</dbReference>
<dbReference type="InterPro" id="IPR009057">
    <property type="entry name" value="Homeodomain-like_sf"/>
</dbReference>
<dbReference type="Proteomes" id="UP001595613">
    <property type="component" value="Unassembled WGS sequence"/>
</dbReference>
<gene>
    <name evidence="6" type="ORF">ACFOOL_11220</name>
</gene>
<feature type="domain" description="SIS" evidence="5">
    <location>
        <begin position="118"/>
        <end position="258"/>
    </location>
</feature>
<dbReference type="PROSITE" id="PS51464">
    <property type="entry name" value="SIS"/>
    <property type="match status" value="1"/>
</dbReference>
<dbReference type="InterPro" id="IPR047640">
    <property type="entry name" value="RpiR-like"/>
</dbReference>
<name>A0ABV7X3Z8_9HYPH</name>
<dbReference type="InterPro" id="IPR035472">
    <property type="entry name" value="RpiR-like_SIS"/>
</dbReference>
<feature type="domain" description="HTH rpiR-type" evidence="4">
    <location>
        <begin position="3"/>
        <end position="79"/>
    </location>
</feature>
<dbReference type="PROSITE" id="PS51071">
    <property type="entry name" value="HTH_RPIR"/>
    <property type="match status" value="1"/>
</dbReference>
<evidence type="ECO:0000313" key="7">
    <source>
        <dbReference type="Proteomes" id="UP001595613"/>
    </source>
</evidence>
<dbReference type="InterPro" id="IPR000281">
    <property type="entry name" value="HTH_RpiR"/>
</dbReference>
<sequence>MQSALIANIRSSAPNMTPALTRVADHVLAHSQAVLYQSITELAEEANSSEASVMRFCRELGFSGFQNFKLVLAQELATQGRSDAPPTAADAVQSLIETAKIALDETERLLDRAILQIVAADLLAATHIEIFGVAASAITAQYLEYKLTRLGLRARAVADSHLATMIAATSEPDVVHILVSSSGSTIDTVRVAELAHSRGVKTIALTNRSKSPLVAKSDHVLLASWPETPLTGGAFPSKISQLLIVDALVAAITDAKPEHLETIKDTASSVSDRNF</sequence>
<dbReference type="Gene3D" id="3.40.50.10490">
    <property type="entry name" value="Glucose-6-phosphate isomerase like protein, domain 1"/>
    <property type="match status" value="1"/>
</dbReference>
<dbReference type="CDD" id="cd05013">
    <property type="entry name" value="SIS_RpiR"/>
    <property type="match status" value="1"/>
</dbReference>
<dbReference type="PANTHER" id="PTHR30514">
    <property type="entry name" value="GLUCOKINASE"/>
    <property type="match status" value="1"/>
</dbReference>
<dbReference type="Gene3D" id="1.10.10.10">
    <property type="entry name" value="Winged helix-like DNA-binding domain superfamily/Winged helix DNA-binding domain"/>
    <property type="match status" value="1"/>
</dbReference>
<evidence type="ECO:0000259" key="5">
    <source>
        <dbReference type="PROSITE" id="PS51464"/>
    </source>
</evidence>
<dbReference type="Pfam" id="PF01418">
    <property type="entry name" value="HTH_6"/>
    <property type="match status" value="1"/>
</dbReference>
<comment type="caution">
    <text evidence="6">The sequence shown here is derived from an EMBL/GenBank/DDBJ whole genome shotgun (WGS) entry which is preliminary data.</text>
</comment>
<proteinExistence type="predicted"/>
<evidence type="ECO:0000313" key="6">
    <source>
        <dbReference type="EMBL" id="MFC3705328.1"/>
    </source>
</evidence>
<evidence type="ECO:0000256" key="2">
    <source>
        <dbReference type="ARBA" id="ARBA00023125"/>
    </source>
</evidence>
<accession>A0ABV7X3Z8</accession>
<dbReference type="PANTHER" id="PTHR30514:SF1">
    <property type="entry name" value="HTH-TYPE TRANSCRIPTIONAL REGULATOR HEXR-RELATED"/>
    <property type="match status" value="1"/>
</dbReference>
<dbReference type="InterPro" id="IPR001347">
    <property type="entry name" value="SIS_dom"/>
</dbReference>
<keyword evidence="2" id="KW-0238">DNA-binding</keyword>
<dbReference type="RefSeq" id="WP_380097121.1">
    <property type="nucleotide sequence ID" value="NZ_JBHRYD010000010.1"/>
</dbReference>
<protein>
    <submittedName>
        <fullName evidence="6">MurR/RpiR family transcriptional regulator</fullName>
    </submittedName>
</protein>
<evidence type="ECO:0000259" key="4">
    <source>
        <dbReference type="PROSITE" id="PS51071"/>
    </source>
</evidence>
<keyword evidence="7" id="KW-1185">Reference proteome</keyword>
<dbReference type="InterPro" id="IPR036388">
    <property type="entry name" value="WH-like_DNA-bd_sf"/>
</dbReference>